<dbReference type="EMBL" id="JACHGT010000003">
    <property type="protein sequence ID" value="MBB6033991.1"/>
    <property type="molecule type" value="Genomic_DNA"/>
</dbReference>
<dbReference type="PANTHER" id="PTHR43585">
    <property type="entry name" value="FUMIPYRROLE BIOSYNTHESIS PROTEIN C"/>
    <property type="match status" value="1"/>
</dbReference>
<dbReference type="SUPFAM" id="SSF56059">
    <property type="entry name" value="Glutathione synthetase ATP-binding domain-like"/>
    <property type="match status" value="1"/>
</dbReference>
<name>A0A841F9U4_9ACTN</name>
<dbReference type="InterPro" id="IPR052032">
    <property type="entry name" value="ATP-dep_AA_Ligase"/>
</dbReference>
<evidence type="ECO:0000313" key="6">
    <source>
        <dbReference type="EMBL" id="MBB6033991.1"/>
    </source>
</evidence>
<dbReference type="PANTHER" id="PTHR43585:SF2">
    <property type="entry name" value="ATP-GRASP ENZYME FSQD"/>
    <property type="match status" value="1"/>
</dbReference>
<dbReference type="Pfam" id="PF13535">
    <property type="entry name" value="ATP-grasp_4"/>
    <property type="match status" value="1"/>
</dbReference>
<reference evidence="6 7" key="1">
    <citation type="submission" date="2020-08" db="EMBL/GenBank/DDBJ databases">
        <title>Genomic Encyclopedia of Type Strains, Phase IV (KMG-IV): sequencing the most valuable type-strain genomes for metagenomic binning, comparative biology and taxonomic classification.</title>
        <authorList>
            <person name="Goeker M."/>
        </authorList>
    </citation>
    <scope>NUCLEOTIDE SEQUENCE [LARGE SCALE GENOMIC DNA]</scope>
    <source>
        <strain evidence="6 7">YIM 65646</strain>
    </source>
</reference>
<dbReference type="PROSITE" id="PS50975">
    <property type="entry name" value="ATP_GRASP"/>
    <property type="match status" value="1"/>
</dbReference>
<evidence type="ECO:0000259" key="5">
    <source>
        <dbReference type="PROSITE" id="PS50975"/>
    </source>
</evidence>
<dbReference type="GO" id="GO:0005524">
    <property type="term" value="F:ATP binding"/>
    <property type="evidence" value="ECO:0007669"/>
    <property type="project" value="UniProtKB-UniRule"/>
</dbReference>
<accession>A0A841F9U4</accession>
<keyword evidence="3 4" id="KW-0067">ATP-binding</keyword>
<dbReference type="Gene3D" id="3.30.470.20">
    <property type="entry name" value="ATP-grasp fold, B domain"/>
    <property type="match status" value="1"/>
</dbReference>
<dbReference type="GO" id="GO:0046872">
    <property type="term" value="F:metal ion binding"/>
    <property type="evidence" value="ECO:0007669"/>
    <property type="project" value="InterPro"/>
</dbReference>
<dbReference type="GO" id="GO:0016874">
    <property type="term" value="F:ligase activity"/>
    <property type="evidence" value="ECO:0007669"/>
    <property type="project" value="UniProtKB-KW"/>
</dbReference>
<dbReference type="InterPro" id="IPR011761">
    <property type="entry name" value="ATP-grasp"/>
</dbReference>
<keyword evidence="1" id="KW-0436">Ligase</keyword>
<dbReference type="RefSeq" id="WP_184786834.1">
    <property type="nucleotide sequence ID" value="NZ_BONT01000013.1"/>
</dbReference>
<keyword evidence="2 4" id="KW-0547">Nucleotide-binding</keyword>
<sequence length="417" mass="45644">MSSPRHVVIVDVYAPNRRLAPEFAKAGYEVVRVQSTPEPPRVYRTGFDLSPYAANIVHSGDVAATVDALRAYAPEAVVAGGEMGVELADTLSEAMGLLTNGTALSPARRDKYVQMETVRAAGLRATRQLLITDAEELAEWHRGLGGRIVVKPVRSAAGDGVTFCDTPGESVAAYRRILGAENVFSTRNEGAIAQEYLIGGEYVVDTVGLDGQHHVTDLWKYEKLSANGIPDLSCGIRLLPRRGPVQEQIVPYALDVLDALGIRHGAAHMELKLTPDGPCLVEVGARTAGFDTPFYATECIGEAQMEWVVDAYVRPERFAARWKDDYELKRHFISALAVSTVDAELRSYPLLDRVEALESLYDVRPLVKPGDRLTPTVDDLSTPFIANFCHPVEEIVDRDFGTFRHLDGAGFYDVAES</sequence>
<feature type="domain" description="ATP-grasp" evidence="5">
    <location>
        <begin position="115"/>
        <end position="313"/>
    </location>
</feature>
<keyword evidence="7" id="KW-1185">Reference proteome</keyword>
<evidence type="ECO:0000313" key="7">
    <source>
        <dbReference type="Proteomes" id="UP000548476"/>
    </source>
</evidence>
<evidence type="ECO:0000256" key="1">
    <source>
        <dbReference type="ARBA" id="ARBA00022598"/>
    </source>
</evidence>
<organism evidence="6 7">
    <name type="scientific">Phytomonospora endophytica</name>
    <dbReference type="NCBI Taxonomy" id="714109"/>
    <lineage>
        <taxon>Bacteria</taxon>
        <taxon>Bacillati</taxon>
        <taxon>Actinomycetota</taxon>
        <taxon>Actinomycetes</taxon>
        <taxon>Micromonosporales</taxon>
        <taxon>Micromonosporaceae</taxon>
        <taxon>Phytomonospora</taxon>
    </lineage>
</organism>
<evidence type="ECO:0000256" key="2">
    <source>
        <dbReference type="ARBA" id="ARBA00022741"/>
    </source>
</evidence>
<dbReference type="AlphaFoldDB" id="A0A841F9U4"/>
<proteinExistence type="predicted"/>
<gene>
    <name evidence="6" type="ORF">HNR73_001841</name>
</gene>
<comment type="caution">
    <text evidence="6">The sequence shown here is derived from an EMBL/GenBank/DDBJ whole genome shotgun (WGS) entry which is preliminary data.</text>
</comment>
<evidence type="ECO:0000256" key="3">
    <source>
        <dbReference type="ARBA" id="ARBA00022840"/>
    </source>
</evidence>
<protein>
    <submittedName>
        <fullName evidence="6">Biotin carboxylase</fullName>
    </submittedName>
</protein>
<evidence type="ECO:0000256" key="4">
    <source>
        <dbReference type="PROSITE-ProRule" id="PRU00409"/>
    </source>
</evidence>
<dbReference type="Proteomes" id="UP000548476">
    <property type="component" value="Unassembled WGS sequence"/>
</dbReference>
<dbReference type="NCBIfam" id="NF005543">
    <property type="entry name" value="PRK07206.1"/>
    <property type="match status" value="1"/>
</dbReference>